<dbReference type="AlphaFoldDB" id="A0A0N1IB80"/>
<dbReference type="PANTHER" id="PTHR12346:SF0">
    <property type="entry name" value="SIN3A, ISOFORM G"/>
    <property type="match status" value="1"/>
</dbReference>
<evidence type="ECO:0000256" key="1">
    <source>
        <dbReference type="ARBA" id="ARBA00004123"/>
    </source>
</evidence>
<protein>
    <submittedName>
        <fullName evidence="6">Paired amphipathic helix protein Sin3a</fullName>
    </submittedName>
</protein>
<dbReference type="EMBL" id="KQ458499">
    <property type="protein sequence ID" value="KPJ05860.1"/>
    <property type="molecule type" value="Genomic_DNA"/>
</dbReference>
<dbReference type="InterPro" id="IPR003822">
    <property type="entry name" value="PAH"/>
</dbReference>
<dbReference type="FunFam" id="1.20.1160.11:FF:000001">
    <property type="entry name" value="Paired amphipathic helix protein Sin3"/>
    <property type="match status" value="1"/>
</dbReference>
<evidence type="ECO:0000313" key="7">
    <source>
        <dbReference type="Proteomes" id="UP000053268"/>
    </source>
</evidence>
<evidence type="ECO:0000256" key="4">
    <source>
        <dbReference type="PROSITE-ProRule" id="PRU00810"/>
    </source>
</evidence>
<dbReference type="Proteomes" id="UP000053268">
    <property type="component" value="Unassembled WGS sequence"/>
</dbReference>
<name>A0A0N1IB80_PAPXU</name>
<evidence type="ECO:0000256" key="2">
    <source>
        <dbReference type="ARBA" id="ARBA00022491"/>
    </source>
</evidence>
<comment type="subcellular location">
    <subcellularLocation>
        <location evidence="1 4">Nucleus</location>
    </subcellularLocation>
</comment>
<organism evidence="6 7">
    <name type="scientific">Papilio xuthus</name>
    <name type="common">Asian swallowtail butterfly</name>
    <dbReference type="NCBI Taxonomy" id="66420"/>
    <lineage>
        <taxon>Eukaryota</taxon>
        <taxon>Metazoa</taxon>
        <taxon>Ecdysozoa</taxon>
        <taxon>Arthropoda</taxon>
        <taxon>Hexapoda</taxon>
        <taxon>Insecta</taxon>
        <taxon>Pterygota</taxon>
        <taxon>Neoptera</taxon>
        <taxon>Endopterygota</taxon>
        <taxon>Lepidoptera</taxon>
        <taxon>Glossata</taxon>
        <taxon>Ditrysia</taxon>
        <taxon>Papilionoidea</taxon>
        <taxon>Papilionidae</taxon>
        <taxon>Papilioninae</taxon>
        <taxon>Papilio</taxon>
    </lineage>
</organism>
<sequence>MSVCAGVSSSGGVGVGVGGMVPVGGGFARASRPAAPVINYHLKAGVQYGAHKPPAQQPPQPPQPPRLRVAHAPTPLGRQSPGASGGVGGGVAGVAPGGAAGGPGGAPGGGVGGAPGAQFQRLKVEDALSYLDQVKFKFSTQPQVYNDFLDIMKEFKSQTIDTPGVIKRVSNLFKGHPELIVGFNTFLPPGYKIEVQSNGQVSVSMPSPTGLGGVGVGVGVGGVGVGVGSVGGVSVASVSGVGMGGGMMLGVTHSSQPQLLHLLPVQAPVGGAIVHNMTVSAPSANALHHISQAHQQIEAASIHHNQGCCNECNDDAVWCGAGSGGGAHAAAAGQPVEFNHAIEYVNKIKSRFSRQPDKYKRFLEILHAYQRGHRDVKEPQARQQTEQEVYSQALKHPTSVSAPAPPPQHHHLKRSPSFTSSSQIGDVGKLMRGTEAGTPAGSGAPPSKKPRCISGTPPGAGGAGGAGGVPALRDVSYAEAAKLATAQDYSFFDRARKALRSQQVYDNFLRYATPHAPSLRMQNCNVQ</sequence>
<keyword evidence="3 4" id="KW-0539">Nucleus</keyword>
<dbReference type="GO" id="GO:0070822">
    <property type="term" value="C:Sin3-type complex"/>
    <property type="evidence" value="ECO:0007669"/>
    <property type="project" value="TreeGrafter"/>
</dbReference>
<dbReference type="InterPro" id="IPR036600">
    <property type="entry name" value="PAH_sf"/>
</dbReference>
<feature type="compositionally biased region" description="Pro residues" evidence="5">
    <location>
        <begin position="55"/>
        <end position="65"/>
    </location>
</feature>
<evidence type="ECO:0000256" key="5">
    <source>
        <dbReference type="SAM" id="MobiDB-lite"/>
    </source>
</evidence>
<dbReference type="STRING" id="66420.A0A0N1IB80"/>
<dbReference type="InterPro" id="IPR039774">
    <property type="entry name" value="Sin3-like"/>
</dbReference>
<feature type="compositionally biased region" description="Polar residues" evidence="5">
    <location>
        <begin position="381"/>
        <end position="390"/>
    </location>
</feature>
<dbReference type="GO" id="GO:0003714">
    <property type="term" value="F:transcription corepressor activity"/>
    <property type="evidence" value="ECO:0007669"/>
    <property type="project" value="InterPro"/>
</dbReference>
<keyword evidence="7" id="KW-1185">Reference proteome</keyword>
<dbReference type="PANTHER" id="PTHR12346">
    <property type="entry name" value="SIN3B-RELATED"/>
    <property type="match status" value="1"/>
</dbReference>
<keyword evidence="2" id="KW-0678">Repressor</keyword>
<dbReference type="Pfam" id="PF02671">
    <property type="entry name" value="PAH"/>
    <property type="match status" value="1"/>
</dbReference>
<dbReference type="PROSITE" id="PS51477">
    <property type="entry name" value="PAH"/>
    <property type="match status" value="1"/>
</dbReference>
<gene>
    <name evidence="6" type="ORF">RR46_00812</name>
</gene>
<evidence type="ECO:0000313" key="6">
    <source>
        <dbReference type="EMBL" id="KPJ05860.1"/>
    </source>
</evidence>
<dbReference type="SUPFAM" id="SSF47762">
    <property type="entry name" value="PAH2 domain"/>
    <property type="match status" value="2"/>
</dbReference>
<feature type="region of interest" description="Disordered" evidence="5">
    <location>
        <begin position="49"/>
        <end position="90"/>
    </location>
</feature>
<feature type="region of interest" description="Disordered" evidence="5">
    <location>
        <begin position="373"/>
        <end position="466"/>
    </location>
</feature>
<proteinExistence type="predicted"/>
<evidence type="ECO:0000256" key="3">
    <source>
        <dbReference type="ARBA" id="ARBA00023242"/>
    </source>
</evidence>
<dbReference type="Gene3D" id="1.20.1160.11">
    <property type="entry name" value="Paired amphipathic helix"/>
    <property type="match status" value="2"/>
</dbReference>
<dbReference type="GO" id="GO:0000122">
    <property type="term" value="P:negative regulation of transcription by RNA polymerase II"/>
    <property type="evidence" value="ECO:0007669"/>
    <property type="project" value="TreeGrafter"/>
</dbReference>
<accession>A0A0N1IB80</accession>
<reference evidence="6 7" key="1">
    <citation type="journal article" date="2015" name="Nat. Commun.">
        <title>Outbred genome sequencing and CRISPR/Cas9 gene editing in butterflies.</title>
        <authorList>
            <person name="Li X."/>
            <person name="Fan D."/>
            <person name="Zhang W."/>
            <person name="Liu G."/>
            <person name="Zhang L."/>
            <person name="Zhao L."/>
            <person name="Fang X."/>
            <person name="Chen L."/>
            <person name="Dong Y."/>
            <person name="Chen Y."/>
            <person name="Ding Y."/>
            <person name="Zhao R."/>
            <person name="Feng M."/>
            <person name="Zhu Y."/>
            <person name="Feng Y."/>
            <person name="Jiang X."/>
            <person name="Zhu D."/>
            <person name="Xiang H."/>
            <person name="Feng X."/>
            <person name="Li S."/>
            <person name="Wang J."/>
            <person name="Zhang G."/>
            <person name="Kronforst M.R."/>
            <person name="Wang W."/>
        </authorList>
    </citation>
    <scope>NUCLEOTIDE SEQUENCE [LARGE SCALE GENOMIC DNA]</scope>
    <source>
        <strain evidence="6">Ya'a_city_454_Px</strain>
        <tissue evidence="6">Whole body</tissue>
    </source>
</reference>